<sequence length="290" mass="32456">MFHKSDRTASLVISLIGTVVNFVIAAQLLGAWRSFRWESESEWEGSEYSLSKNGVSITWALLSAYFAAASAICSFGVVGIVRGIPSFVRIYRNYIIGDFAIGTILTAIWTYAAFQPSVLSNICEQLSRQPDLLHDFLDPTFSLENCEQWAEPGVTAFMAVMVVITIIRLHFLIALSSYYKALVQHRTPGLPQHAPHCAQPAEDEPLQHLYILRPLESDSHSRSASYASDIYVPITYMDNISDREADKLRSRATEIWVPPMGRVHTTRGISSPPVEGDLLHFSNEKSMKPF</sequence>
<accession>A0ACB8B6P1</accession>
<organism evidence="1 2">
    <name type="scientific">Leucogyrophana mollusca</name>
    <dbReference type="NCBI Taxonomy" id="85980"/>
    <lineage>
        <taxon>Eukaryota</taxon>
        <taxon>Fungi</taxon>
        <taxon>Dikarya</taxon>
        <taxon>Basidiomycota</taxon>
        <taxon>Agaricomycotina</taxon>
        <taxon>Agaricomycetes</taxon>
        <taxon>Agaricomycetidae</taxon>
        <taxon>Boletales</taxon>
        <taxon>Boletales incertae sedis</taxon>
        <taxon>Leucogyrophana</taxon>
    </lineage>
</organism>
<protein>
    <submittedName>
        <fullName evidence="1">Uncharacterized protein</fullName>
    </submittedName>
</protein>
<evidence type="ECO:0000313" key="2">
    <source>
        <dbReference type="Proteomes" id="UP000790709"/>
    </source>
</evidence>
<dbReference type="EMBL" id="MU266537">
    <property type="protein sequence ID" value="KAH7921215.1"/>
    <property type="molecule type" value="Genomic_DNA"/>
</dbReference>
<proteinExistence type="predicted"/>
<dbReference type="Proteomes" id="UP000790709">
    <property type="component" value="Unassembled WGS sequence"/>
</dbReference>
<gene>
    <name evidence="1" type="ORF">BV22DRAFT_1072737</name>
</gene>
<evidence type="ECO:0000313" key="1">
    <source>
        <dbReference type="EMBL" id="KAH7921215.1"/>
    </source>
</evidence>
<comment type="caution">
    <text evidence="1">The sequence shown here is derived from an EMBL/GenBank/DDBJ whole genome shotgun (WGS) entry which is preliminary data.</text>
</comment>
<keyword evidence="2" id="KW-1185">Reference proteome</keyword>
<name>A0ACB8B6P1_9AGAM</name>
<reference evidence="1" key="1">
    <citation type="journal article" date="2021" name="New Phytol.">
        <title>Evolutionary innovations through gain and loss of genes in the ectomycorrhizal Boletales.</title>
        <authorList>
            <person name="Wu G."/>
            <person name="Miyauchi S."/>
            <person name="Morin E."/>
            <person name="Kuo A."/>
            <person name="Drula E."/>
            <person name="Varga T."/>
            <person name="Kohler A."/>
            <person name="Feng B."/>
            <person name="Cao Y."/>
            <person name="Lipzen A."/>
            <person name="Daum C."/>
            <person name="Hundley H."/>
            <person name="Pangilinan J."/>
            <person name="Johnson J."/>
            <person name="Barry K."/>
            <person name="LaButti K."/>
            <person name="Ng V."/>
            <person name="Ahrendt S."/>
            <person name="Min B."/>
            <person name="Choi I.G."/>
            <person name="Park H."/>
            <person name="Plett J.M."/>
            <person name="Magnuson J."/>
            <person name="Spatafora J.W."/>
            <person name="Nagy L.G."/>
            <person name="Henrissat B."/>
            <person name="Grigoriev I.V."/>
            <person name="Yang Z.L."/>
            <person name="Xu J."/>
            <person name="Martin F.M."/>
        </authorList>
    </citation>
    <scope>NUCLEOTIDE SEQUENCE</scope>
    <source>
        <strain evidence="1">KUC20120723A-06</strain>
    </source>
</reference>